<dbReference type="SUPFAM" id="SSF50129">
    <property type="entry name" value="GroES-like"/>
    <property type="match status" value="1"/>
</dbReference>
<dbReference type="InterPro" id="IPR020843">
    <property type="entry name" value="ER"/>
</dbReference>
<comment type="caution">
    <text evidence="4">The sequence shown here is derived from an EMBL/GenBank/DDBJ whole genome shotgun (WGS) entry which is preliminary data.</text>
</comment>
<reference evidence="4 5" key="1">
    <citation type="submission" date="2018-12" db="EMBL/GenBank/DDBJ databases">
        <title>A novel vanA-carrying plasmid in a clinical isolate of Enterococcus avium.</title>
        <authorList>
            <person name="Bernasconi O.J."/>
            <person name="Luzzaro F."/>
            <person name="Endimiani A."/>
        </authorList>
    </citation>
    <scope>NUCLEOTIDE SEQUENCE [LARGE SCALE GENOMIC DNA]</scope>
    <source>
        <strain evidence="4 5">LC0559/18</strain>
    </source>
</reference>
<proteinExistence type="predicted"/>
<gene>
    <name evidence="4" type="ORF">EK398_06125</name>
</gene>
<dbReference type="AlphaFoldDB" id="A0A437ULS3"/>
<dbReference type="Gene3D" id="3.40.50.720">
    <property type="entry name" value="NAD(P)-binding Rossmann-like Domain"/>
    <property type="match status" value="1"/>
</dbReference>
<dbReference type="GO" id="GO:0035925">
    <property type="term" value="F:mRNA 3'-UTR AU-rich region binding"/>
    <property type="evidence" value="ECO:0007669"/>
    <property type="project" value="TreeGrafter"/>
</dbReference>
<dbReference type="SMART" id="SM00829">
    <property type="entry name" value="PKS_ER"/>
    <property type="match status" value="1"/>
</dbReference>
<protein>
    <submittedName>
        <fullName evidence="4">Alcohol dehydrogenase</fullName>
    </submittedName>
</protein>
<dbReference type="Pfam" id="PF00107">
    <property type="entry name" value="ADH_zinc_N"/>
    <property type="match status" value="1"/>
</dbReference>
<dbReference type="Pfam" id="PF08240">
    <property type="entry name" value="ADH_N"/>
    <property type="match status" value="1"/>
</dbReference>
<accession>A0A437ULS3</accession>
<evidence type="ECO:0000259" key="3">
    <source>
        <dbReference type="SMART" id="SM00829"/>
    </source>
</evidence>
<dbReference type="Gene3D" id="3.90.180.10">
    <property type="entry name" value="Medium-chain alcohol dehydrogenases, catalytic domain"/>
    <property type="match status" value="1"/>
</dbReference>
<evidence type="ECO:0000256" key="2">
    <source>
        <dbReference type="ARBA" id="ARBA00023002"/>
    </source>
</evidence>
<dbReference type="RefSeq" id="WP_127978578.1">
    <property type="nucleotide sequence ID" value="NZ_RYZS01000001.1"/>
</dbReference>
<dbReference type="GO" id="GO:0003960">
    <property type="term" value="F:quinone reductase (NADPH) activity"/>
    <property type="evidence" value="ECO:0007669"/>
    <property type="project" value="TreeGrafter"/>
</dbReference>
<keyword evidence="2" id="KW-0560">Oxidoreductase</keyword>
<dbReference type="PANTHER" id="PTHR48106:SF13">
    <property type="entry name" value="QUINONE OXIDOREDUCTASE-RELATED"/>
    <property type="match status" value="1"/>
</dbReference>
<dbReference type="GO" id="GO:0070402">
    <property type="term" value="F:NADPH binding"/>
    <property type="evidence" value="ECO:0007669"/>
    <property type="project" value="TreeGrafter"/>
</dbReference>
<dbReference type="Proteomes" id="UP000288388">
    <property type="component" value="Unassembled WGS sequence"/>
</dbReference>
<dbReference type="InterPro" id="IPR013149">
    <property type="entry name" value="ADH-like_C"/>
</dbReference>
<dbReference type="PANTHER" id="PTHR48106">
    <property type="entry name" value="QUINONE OXIDOREDUCTASE PIG3-RELATED"/>
    <property type="match status" value="1"/>
</dbReference>
<organism evidence="4 5">
    <name type="scientific">Enterococcus avium</name>
    <name type="common">Streptococcus avium</name>
    <dbReference type="NCBI Taxonomy" id="33945"/>
    <lineage>
        <taxon>Bacteria</taxon>
        <taxon>Bacillati</taxon>
        <taxon>Bacillota</taxon>
        <taxon>Bacilli</taxon>
        <taxon>Lactobacillales</taxon>
        <taxon>Enterococcaceae</taxon>
        <taxon>Enterococcus</taxon>
    </lineage>
</organism>
<dbReference type="EMBL" id="RYZS01000001">
    <property type="protein sequence ID" value="RVU94459.1"/>
    <property type="molecule type" value="Genomic_DNA"/>
</dbReference>
<dbReference type="SUPFAM" id="SSF51735">
    <property type="entry name" value="NAD(P)-binding Rossmann-fold domains"/>
    <property type="match status" value="1"/>
</dbReference>
<evidence type="ECO:0000313" key="5">
    <source>
        <dbReference type="Proteomes" id="UP000288388"/>
    </source>
</evidence>
<dbReference type="InterPro" id="IPR013154">
    <property type="entry name" value="ADH-like_N"/>
</dbReference>
<dbReference type="InterPro" id="IPR036291">
    <property type="entry name" value="NAD(P)-bd_dom_sf"/>
</dbReference>
<keyword evidence="1" id="KW-0521">NADP</keyword>
<name>A0A437ULS3_ENTAV</name>
<evidence type="ECO:0000313" key="4">
    <source>
        <dbReference type="EMBL" id="RVU94459.1"/>
    </source>
</evidence>
<feature type="domain" description="Enoyl reductase (ER)" evidence="3">
    <location>
        <begin position="10"/>
        <end position="315"/>
    </location>
</feature>
<dbReference type="InterPro" id="IPR011032">
    <property type="entry name" value="GroES-like_sf"/>
</dbReference>
<sequence length="322" mass="35230">MKALYFENFGDSNVLQYGELPKPVIGENDVLVQVAYIGLNFADIYRRRGEYHIEKHRPYINGYEGTGIVVEIGSKVTKQAIGETVLFVDVPLANAEYVVVPSVRAIPLPADIDSKLAASIGLQGMTADFLAHDLGKNDLGEKVFITGISGGVGQLLSQMLIADGIEVYGSASSKEKQALALSHGVKQVYPSRENNWTEAVKGQFSTAYDGVGSTIQQSLDLIKHRGKVIFFGMAGGDPVKIDPVALMAESKSLLTGDLWDYLTSYEERKVRSERLFSYFIKGQISISEPTIFPLAEGRKAHDYLENGKSIGKVLLQPNQPLK</sequence>
<dbReference type="GO" id="GO:0005829">
    <property type="term" value="C:cytosol"/>
    <property type="evidence" value="ECO:0007669"/>
    <property type="project" value="TreeGrafter"/>
</dbReference>
<evidence type="ECO:0000256" key="1">
    <source>
        <dbReference type="ARBA" id="ARBA00022857"/>
    </source>
</evidence>